<dbReference type="RefSeq" id="WP_114043824.1">
    <property type="nucleotide sequence ID" value="NZ_CP025198.1"/>
</dbReference>
<feature type="region of interest" description="Disordered" evidence="1">
    <location>
        <begin position="91"/>
        <end position="110"/>
    </location>
</feature>
<dbReference type="EMBL" id="CP025198">
    <property type="protein sequence ID" value="AXE37699.1"/>
    <property type="molecule type" value="Genomic_DNA"/>
</dbReference>
<dbReference type="InterPro" id="IPR019089">
    <property type="entry name" value="Cas_GSU0054"/>
</dbReference>
<dbReference type="AlphaFoldDB" id="A0A344UR01"/>
<accession>A0A344UR01</accession>
<dbReference type="OrthoDB" id="3324965at2"/>
<protein>
    <recommendedName>
        <fullName evidence="4">CRISPR-associated protein Csb2</fullName>
    </recommendedName>
</protein>
<sequence length="524" mass="57626">MPPLTIRARFPLGMFQGHLEDGSPSRLPDTARLYSALINAAGNGTAADPIKGQLRISSESAAALNWLEHHPPTELMVPEYVPAYSSVTSYRDEGTLEKPPKSNAPRIKKSGRTVSTATALAGPVGWFWDEAPSHVHETIGRLCGDVSCLGESDTPVVLTIEPIETTHKLISEPSELHPRGISVRTPAPGRLDELERAWEREHPTKFPTKANDKARQTERTSGSPIPRAALQVLQYEVPTRPVSPDPWPFAFAIPVERALRPEEVVDWCVATHRMLVSRMGDSAPASVTGAFPRGVRNPANRVAIQYVPSSFMADRHGTGPSADEFSNGALMILLPAGLEPADQAQILRALDAPTLRVWMRTQSGSGQDLKLGSPSLIGLHDFWPEVRSGWRRTWRSARGLVPETRRQNDHPDLGRWGFEEAALLSLFHVFRDHLPDLPRRDYWAMVQAVTDKSLAVRVLSTHRISDSRVDRYVHKAPKAIGAVQPYSAEFELGHLVGNRALISLGQSRHLGGGLLVPVDTPEES</sequence>
<dbReference type="KEGG" id="acij:JS278_00506"/>
<feature type="compositionally biased region" description="Basic and acidic residues" evidence="1">
    <location>
        <begin position="91"/>
        <end position="100"/>
    </location>
</feature>
<feature type="compositionally biased region" description="Basic and acidic residues" evidence="1">
    <location>
        <begin position="200"/>
        <end position="218"/>
    </location>
</feature>
<name>A0A344UR01_9ACTN</name>
<dbReference type="NCBIfam" id="TIGR02165">
    <property type="entry name" value="cas5_6_GSU0054"/>
    <property type="match status" value="1"/>
</dbReference>
<keyword evidence="3" id="KW-1185">Reference proteome</keyword>
<evidence type="ECO:0008006" key="4">
    <source>
        <dbReference type="Google" id="ProtNLM"/>
    </source>
</evidence>
<organism evidence="2 3">
    <name type="scientific">Acidipropionibacterium virtanenii</name>
    <dbReference type="NCBI Taxonomy" id="2057246"/>
    <lineage>
        <taxon>Bacteria</taxon>
        <taxon>Bacillati</taxon>
        <taxon>Actinomycetota</taxon>
        <taxon>Actinomycetes</taxon>
        <taxon>Propionibacteriales</taxon>
        <taxon>Propionibacteriaceae</taxon>
        <taxon>Acidipropionibacterium</taxon>
    </lineage>
</organism>
<proteinExistence type="predicted"/>
<feature type="region of interest" description="Disordered" evidence="1">
    <location>
        <begin position="200"/>
        <end position="222"/>
    </location>
</feature>
<evidence type="ECO:0000256" key="1">
    <source>
        <dbReference type="SAM" id="MobiDB-lite"/>
    </source>
</evidence>
<gene>
    <name evidence="2" type="ORF">JS278_00506</name>
</gene>
<reference evidence="2 3" key="1">
    <citation type="submission" date="2017-12" db="EMBL/GenBank/DDBJ databases">
        <title>The whole genome sequence of the Acidipropionibacterium virtanenii sp. nov. type strain JS278.</title>
        <authorList>
            <person name="Laine P."/>
            <person name="Deptula P."/>
            <person name="Varmanen P."/>
            <person name="Auvinen P."/>
        </authorList>
    </citation>
    <scope>NUCLEOTIDE SEQUENCE [LARGE SCALE GENOMIC DNA]</scope>
    <source>
        <strain evidence="2 3">JS278</strain>
    </source>
</reference>
<evidence type="ECO:0000313" key="3">
    <source>
        <dbReference type="Proteomes" id="UP000251995"/>
    </source>
</evidence>
<dbReference type="Proteomes" id="UP000251995">
    <property type="component" value="Chromosome"/>
</dbReference>
<evidence type="ECO:0000313" key="2">
    <source>
        <dbReference type="EMBL" id="AXE37699.1"/>
    </source>
</evidence>